<proteinExistence type="predicted"/>
<gene>
    <name evidence="3" type="ORF">CHU95_18835</name>
</gene>
<reference evidence="3 4" key="1">
    <citation type="submission" date="2017-07" db="EMBL/GenBank/DDBJ databases">
        <title>Niveispirillum cyanobacteriorum sp. nov., isolated from cyanobacterial aggregates in a eutrophic lake.</title>
        <authorList>
            <person name="Cai H."/>
        </authorList>
    </citation>
    <scope>NUCLEOTIDE SEQUENCE [LARGE SCALE GENOMIC DNA]</scope>
    <source>
        <strain evidence="4">TH1-14</strain>
    </source>
</reference>
<protein>
    <recommendedName>
        <fullName evidence="2">NERD domain-containing protein</fullName>
    </recommendedName>
</protein>
<evidence type="ECO:0000313" key="3">
    <source>
        <dbReference type="EMBL" id="OYQ32806.1"/>
    </source>
</evidence>
<evidence type="ECO:0000313" key="4">
    <source>
        <dbReference type="Proteomes" id="UP000216998"/>
    </source>
</evidence>
<accession>A0A255YU91</accession>
<comment type="caution">
    <text evidence="3">The sequence shown here is derived from an EMBL/GenBank/DDBJ whole genome shotgun (WGS) entry which is preliminary data.</text>
</comment>
<keyword evidence="4" id="KW-1185">Reference proteome</keyword>
<organism evidence="3 4">
    <name type="scientific">Niveispirillum lacus</name>
    <dbReference type="NCBI Taxonomy" id="1981099"/>
    <lineage>
        <taxon>Bacteria</taxon>
        <taxon>Pseudomonadati</taxon>
        <taxon>Pseudomonadota</taxon>
        <taxon>Alphaproteobacteria</taxon>
        <taxon>Rhodospirillales</taxon>
        <taxon>Azospirillaceae</taxon>
        <taxon>Niveispirillum</taxon>
    </lineage>
</organism>
<dbReference type="InterPro" id="IPR011528">
    <property type="entry name" value="NERD"/>
</dbReference>
<keyword evidence="1" id="KW-1133">Transmembrane helix</keyword>
<dbReference type="Pfam" id="PF08378">
    <property type="entry name" value="NERD"/>
    <property type="match status" value="1"/>
</dbReference>
<dbReference type="Proteomes" id="UP000216998">
    <property type="component" value="Unassembled WGS sequence"/>
</dbReference>
<feature type="transmembrane region" description="Helical" evidence="1">
    <location>
        <begin position="34"/>
        <end position="64"/>
    </location>
</feature>
<keyword evidence="1" id="KW-0812">Transmembrane</keyword>
<sequence length="256" mass="27946">MGRGGGNRAKTLVTVAPRDIGSILGYFRLMLTEIAQWLGVAVVDLITFTAITLVVITLVVTFALSVKPKRLKAPTIKQYNAELFKRRMELEELSYPMLNDIKMGGGKAGTIRIDHVIRLPASILLIISAPADVVGQVRCNQNAGQWKYVKADHTVGTFINPVLQLHPLITAIRARFPLVRVRVLCVFPRQADFGGRNVKTACLPDELVKMIREMAAEDGTPQQAMDAAWDSLSIALRQGGGATETNSNEGKGRRAG</sequence>
<name>A0A255YU91_9PROT</name>
<feature type="domain" description="NERD" evidence="2">
    <location>
        <begin position="86"/>
        <end position="188"/>
    </location>
</feature>
<dbReference type="AlphaFoldDB" id="A0A255YU91"/>
<evidence type="ECO:0000256" key="1">
    <source>
        <dbReference type="SAM" id="Phobius"/>
    </source>
</evidence>
<dbReference type="EMBL" id="NOXU01000031">
    <property type="protein sequence ID" value="OYQ32806.1"/>
    <property type="molecule type" value="Genomic_DNA"/>
</dbReference>
<evidence type="ECO:0000259" key="2">
    <source>
        <dbReference type="Pfam" id="PF08378"/>
    </source>
</evidence>
<keyword evidence="1" id="KW-0472">Membrane</keyword>